<feature type="region of interest" description="Disordered" evidence="1">
    <location>
        <begin position="138"/>
        <end position="172"/>
    </location>
</feature>
<proteinExistence type="predicted"/>
<feature type="region of interest" description="Disordered" evidence="1">
    <location>
        <begin position="451"/>
        <end position="492"/>
    </location>
</feature>
<name>A0ABD3NNB7_9STRA</name>
<dbReference type="EMBL" id="JALLAZ020001277">
    <property type="protein sequence ID" value="KAL3777575.1"/>
    <property type="molecule type" value="Genomic_DNA"/>
</dbReference>
<evidence type="ECO:0000313" key="3">
    <source>
        <dbReference type="EMBL" id="KAL3777575.1"/>
    </source>
</evidence>
<evidence type="ECO:0000259" key="2">
    <source>
        <dbReference type="Pfam" id="PF13422"/>
    </source>
</evidence>
<dbReference type="InterPro" id="IPR025183">
    <property type="entry name" value="DUF4110"/>
</dbReference>
<feature type="compositionally biased region" description="Acidic residues" evidence="1">
    <location>
        <begin position="476"/>
        <end position="492"/>
    </location>
</feature>
<dbReference type="AlphaFoldDB" id="A0ABD3NNB7"/>
<feature type="compositionally biased region" description="Gly residues" evidence="1">
    <location>
        <begin position="323"/>
        <end position="334"/>
    </location>
</feature>
<gene>
    <name evidence="3" type="ORF">ACHAW5_008594</name>
</gene>
<dbReference type="Pfam" id="PF24681">
    <property type="entry name" value="Kelch_KLHDC2_KLHL20_DRC7"/>
    <property type="match status" value="1"/>
</dbReference>
<feature type="region of interest" description="Disordered" evidence="1">
    <location>
        <begin position="1"/>
        <end position="58"/>
    </location>
</feature>
<feature type="compositionally biased region" description="Basic and acidic residues" evidence="1">
    <location>
        <begin position="568"/>
        <end position="580"/>
    </location>
</feature>
<feature type="compositionally biased region" description="Acidic residues" evidence="1">
    <location>
        <begin position="683"/>
        <end position="707"/>
    </location>
</feature>
<feature type="region of interest" description="Disordered" evidence="1">
    <location>
        <begin position="552"/>
        <end position="586"/>
    </location>
</feature>
<evidence type="ECO:0000256" key="1">
    <source>
        <dbReference type="SAM" id="MobiDB-lite"/>
    </source>
</evidence>
<feature type="compositionally biased region" description="Basic residues" evidence="1">
    <location>
        <begin position="1"/>
        <end position="11"/>
    </location>
</feature>
<dbReference type="PANTHER" id="PTHR46063">
    <property type="entry name" value="KELCH DOMAIN-CONTAINING PROTEIN"/>
    <property type="match status" value="1"/>
</dbReference>
<reference evidence="3 4" key="1">
    <citation type="submission" date="2024-10" db="EMBL/GenBank/DDBJ databases">
        <title>Updated reference genomes for cyclostephanoid diatoms.</title>
        <authorList>
            <person name="Roberts W.R."/>
            <person name="Alverson A.J."/>
        </authorList>
    </citation>
    <scope>NUCLEOTIDE SEQUENCE [LARGE SCALE GENOMIC DNA]</scope>
    <source>
        <strain evidence="3 4">AJA276-08</strain>
    </source>
</reference>
<protein>
    <recommendedName>
        <fullName evidence="2">DUF4110 domain-containing protein</fullName>
    </recommendedName>
</protein>
<keyword evidence="4" id="KW-1185">Reference proteome</keyword>
<organism evidence="3 4">
    <name type="scientific">Stephanodiscus triporus</name>
    <dbReference type="NCBI Taxonomy" id="2934178"/>
    <lineage>
        <taxon>Eukaryota</taxon>
        <taxon>Sar</taxon>
        <taxon>Stramenopiles</taxon>
        <taxon>Ochrophyta</taxon>
        <taxon>Bacillariophyta</taxon>
        <taxon>Coscinodiscophyceae</taxon>
        <taxon>Thalassiosirophycidae</taxon>
        <taxon>Stephanodiscales</taxon>
        <taxon>Stephanodiscaceae</taxon>
        <taxon>Stephanodiscus</taxon>
    </lineage>
</organism>
<feature type="domain" description="DUF4110" evidence="2">
    <location>
        <begin position="741"/>
        <end position="835"/>
    </location>
</feature>
<dbReference type="PANTHER" id="PTHR46063:SF1">
    <property type="entry name" value="KELCH DOMAIN-CONTAINING PROTEIN 4"/>
    <property type="match status" value="1"/>
</dbReference>
<dbReference type="InterPro" id="IPR052588">
    <property type="entry name" value="Kelch_domain_protein"/>
</dbReference>
<dbReference type="SUPFAM" id="SSF117281">
    <property type="entry name" value="Kelch motif"/>
    <property type="match status" value="2"/>
</dbReference>
<feature type="region of interest" description="Disordered" evidence="1">
    <location>
        <begin position="323"/>
        <end position="343"/>
    </location>
</feature>
<feature type="compositionally biased region" description="Polar residues" evidence="1">
    <location>
        <begin position="552"/>
        <end position="566"/>
    </location>
</feature>
<dbReference type="InterPro" id="IPR015915">
    <property type="entry name" value="Kelch-typ_b-propeller"/>
</dbReference>
<evidence type="ECO:0000313" key="4">
    <source>
        <dbReference type="Proteomes" id="UP001530315"/>
    </source>
</evidence>
<comment type="caution">
    <text evidence="3">The sequence shown here is derived from an EMBL/GenBank/DDBJ whole genome shotgun (WGS) entry which is preliminary data.</text>
</comment>
<dbReference type="Pfam" id="PF13422">
    <property type="entry name" value="DUF4110"/>
    <property type="match status" value="1"/>
</dbReference>
<accession>A0ABD3NNB7</accession>
<dbReference type="Gene3D" id="2.120.10.80">
    <property type="entry name" value="Kelch-type beta propeller"/>
    <property type="match status" value="3"/>
</dbReference>
<feature type="region of interest" description="Disordered" evidence="1">
    <location>
        <begin position="670"/>
        <end position="721"/>
    </location>
</feature>
<sequence length="841" mass="94219">MGGKKDKKKKAKDPLKKAALAAKKDAKADRAALRRLQKEGAAEDANDYDECARRREDSGGDDWDAILESYRSRTRELTTAELTTIDDPFPRPPRANFTWTLCPPNGMFYMFGGEYYNGAENVVFDELLRWDPDAKRQSAADRHGHDDDGTINRSSNLGQWTRILTPPPHPPPRCAHSAVYHNDAIYVFGGESATSEKYHHYKDLWKFDVRNNTWEECRSAGGGGSPPQARSGHRCLVWRHSMILFGGFHESFKNGDTRFFNDVHIYDFQSMTWTELKYGKLARLPPPRSACNLALMSTSSSEEALFVYGGYSKVRNASTVHVGNGGGDGNGNGNGQQQHRGLSKSSEGIVHVDCWMLPLKSLVGIAAGGGAAPPSPPTWERITRKGEYPSGRAGTSSVVLQKNKMIVFGGVMDDEGDHHKMESIFYDDLFAFDMERRRWFAMTLKERKVTVGGGRRRRKKDSTADTGVGQATIVAEIEDGDDGNSDDLDEEDDDALAVKNEEVKSSGWGLDQLRRDMFAFTDGDGNVVFEKIDGARKDDDEEGMTPAMRTADQSPVNADVSSNFNDMTAKKSDRTPELKGKGKIPSSSVMKVDHKGLPVAVARETPLPRINCASVVRNNTLYVYGGLLEVGDREVTLDDCWSIDLNKRDKWSCIWPGQMHRQVWKGVDSDNDSYISSDQGGDGGDDSDEDIAEFEPILEDEDDEESEEAQKRAKKEAKKAKEKEKRRAIRSEIAELKGRLGVDEELRNPLLGETVADFYTRTSHYWIEEAAKLAENRAAYRGGSISTKELKREGFHLANERHEELKQILDRLDELESFQLEFEEKKARKKAEKKPKKDTLR</sequence>
<dbReference type="Proteomes" id="UP001530315">
    <property type="component" value="Unassembled WGS sequence"/>
</dbReference>
<feature type="compositionally biased region" description="Basic and acidic residues" evidence="1">
    <location>
        <begin position="138"/>
        <end position="150"/>
    </location>
</feature>
<feature type="compositionally biased region" description="Basic and acidic residues" evidence="1">
    <location>
        <begin position="12"/>
        <end position="41"/>
    </location>
</feature>